<dbReference type="EMBL" id="PVTJ01000012">
    <property type="protein sequence ID" value="PRY55746.1"/>
    <property type="molecule type" value="Genomic_DNA"/>
</dbReference>
<dbReference type="AlphaFoldDB" id="A0A2T0UCS8"/>
<keyword evidence="3" id="KW-1185">Reference proteome</keyword>
<evidence type="ECO:0000313" key="3">
    <source>
        <dbReference type="Proteomes" id="UP000238176"/>
    </source>
</evidence>
<dbReference type="Proteomes" id="UP000238176">
    <property type="component" value="Unassembled WGS sequence"/>
</dbReference>
<accession>A0A2T0UCS8</accession>
<organism evidence="2 3">
    <name type="scientific">Glycomyces artemisiae</name>
    <dbReference type="NCBI Taxonomy" id="1076443"/>
    <lineage>
        <taxon>Bacteria</taxon>
        <taxon>Bacillati</taxon>
        <taxon>Actinomycetota</taxon>
        <taxon>Actinomycetes</taxon>
        <taxon>Glycomycetales</taxon>
        <taxon>Glycomycetaceae</taxon>
        <taxon>Glycomyces</taxon>
    </lineage>
</organism>
<proteinExistence type="predicted"/>
<sequence>MTAWRTFGAPNAPSGAAGLPPHHHKSIILNVKFHRHRSTVPLMTTTALTPGTVDAD</sequence>
<evidence type="ECO:0000256" key="1">
    <source>
        <dbReference type="SAM" id="MobiDB-lite"/>
    </source>
</evidence>
<comment type="caution">
    <text evidence="2">The sequence shown here is derived from an EMBL/GenBank/DDBJ whole genome shotgun (WGS) entry which is preliminary data.</text>
</comment>
<gene>
    <name evidence="2" type="ORF">B0I28_11259</name>
</gene>
<name>A0A2T0UCS8_9ACTN</name>
<evidence type="ECO:0000313" key="2">
    <source>
        <dbReference type="EMBL" id="PRY55746.1"/>
    </source>
</evidence>
<feature type="region of interest" description="Disordered" evidence="1">
    <location>
        <begin position="1"/>
        <end position="21"/>
    </location>
</feature>
<reference evidence="2 3" key="1">
    <citation type="submission" date="2018-03" db="EMBL/GenBank/DDBJ databases">
        <title>Genomic Encyclopedia of Type Strains, Phase III (KMG-III): the genomes of soil and plant-associated and newly described type strains.</title>
        <authorList>
            <person name="Whitman W."/>
        </authorList>
    </citation>
    <scope>NUCLEOTIDE SEQUENCE [LARGE SCALE GENOMIC DNA]</scope>
    <source>
        <strain evidence="2 3">CGMCC 4.7067</strain>
    </source>
</reference>
<protein>
    <submittedName>
        <fullName evidence="2">Uncharacterized protein</fullName>
    </submittedName>
</protein>